<dbReference type="InterPro" id="IPR013328">
    <property type="entry name" value="6PGD_dom2"/>
</dbReference>
<evidence type="ECO:0000313" key="11">
    <source>
        <dbReference type="Proteomes" id="UP000187608"/>
    </source>
</evidence>
<dbReference type="InterPro" id="IPR036291">
    <property type="entry name" value="NAD(P)-bd_dom_sf"/>
</dbReference>
<dbReference type="GO" id="GO:0008926">
    <property type="term" value="F:mannitol-1-phosphate 5-dehydrogenase activity"/>
    <property type="evidence" value="ECO:0007669"/>
    <property type="project" value="UniProtKB-UniRule"/>
</dbReference>
<evidence type="ECO:0000259" key="9">
    <source>
        <dbReference type="Pfam" id="PF08125"/>
    </source>
</evidence>
<dbReference type="EC" id="1.1.1.17" evidence="2 7"/>
<dbReference type="Proteomes" id="UP000187608">
    <property type="component" value="Unassembled WGS sequence"/>
</dbReference>
<dbReference type="PRINTS" id="PR00084">
    <property type="entry name" value="MTLDHDRGNASE"/>
</dbReference>
<name>A0A1N7IZX4_9BACI</name>
<feature type="domain" description="Mannitol dehydrogenase N-terminal" evidence="8">
    <location>
        <begin position="1"/>
        <end position="190"/>
    </location>
</feature>
<dbReference type="NCBIfam" id="NF002646">
    <property type="entry name" value="PRK02318.1-2"/>
    <property type="match status" value="1"/>
</dbReference>
<dbReference type="Pfam" id="PF01232">
    <property type="entry name" value="Mannitol_dh"/>
    <property type="match status" value="1"/>
</dbReference>
<dbReference type="Gene3D" id="3.40.50.720">
    <property type="entry name" value="NAD(P)-binding Rossmann-like Domain"/>
    <property type="match status" value="1"/>
</dbReference>
<comment type="catalytic activity">
    <reaction evidence="6 7">
        <text>D-mannitol 1-phosphate + NAD(+) = beta-D-fructose 6-phosphate + NADH + H(+)</text>
        <dbReference type="Rhea" id="RHEA:19661"/>
        <dbReference type="ChEBI" id="CHEBI:15378"/>
        <dbReference type="ChEBI" id="CHEBI:57540"/>
        <dbReference type="ChEBI" id="CHEBI:57634"/>
        <dbReference type="ChEBI" id="CHEBI:57945"/>
        <dbReference type="ChEBI" id="CHEBI:61381"/>
        <dbReference type="EC" id="1.1.1.17"/>
    </reaction>
</comment>
<evidence type="ECO:0000256" key="7">
    <source>
        <dbReference type="HAMAP-Rule" id="MF_00196"/>
    </source>
</evidence>
<sequence>MKAVHFGAGNIGRGFIGELLYKSGYEIVFADINAEIIDELNDKQSYNVHYAGSDEKLTVEGVSGVNSSSAPEQLTKAIMEADIVTTAVGPNVLPHIAPAIAEGLKNRKEAQKAPILVIACENMIGGSSRLKEEVVKIAGDDVLDSAGFPDSAVDRIVPLQNNENVLDVSVEPYFEWVVERGTFPETLPEVHGLTYVDRLEPYIERKLFTVNTGHAATAYKGAEKGYETIRQAMDDEDIVNHVRRTLMETGKVLIERYGFNEEMHRDYIDTIIERFRNPDLSDYVTRVGRGPMRKLGLEDRLVRPARAHLQMFEEAPVHLISTIISALYYENEEDKEAVQLKALREEHGPVSALKEITGLDDSDALIQAVAKRV</sequence>
<dbReference type="GO" id="GO:0019592">
    <property type="term" value="P:mannitol catabolic process"/>
    <property type="evidence" value="ECO:0007669"/>
    <property type="project" value="TreeGrafter"/>
</dbReference>
<feature type="binding site" evidence="7">
    <location>
        <begin position="3"/>
        <end position="14"/>
    </location>
    <ligand>
        <name>NAD(+)</name>
        <dbReference type="ChEBI" id="CHEBI:57540"/>
    </ligand>
</feature>
<dbReference type="Gene3D" id="1.10.1040.10">
    <property type="entry name" value="N-(1-d-carboxylethyl)-l-norvaline Dehydrogenase, domain 2"/>
    <property type="match status" value="1"/>
</dbReference>
<dbReference type="Pfam" id="PF08125">
    <property type="entry name" value="Mannitol_dh_C"/>
    <property type="match status" value="1"/>
</dbReference>
<dbReference type="NCBIfam" id="NF002647">
    <property type="entry name" value="PRK02318.1-3"/>
    <property type="match status" value="1"/>
</dbReference>
<dbReference type="EMBL" id="FTOC01000003">
    <property type="protein sequence ID" value="SIS42665.1"/>
    <property type="molecule type" value="Genomic_DNA"/>
</dbReference>
<dbReference type="SUPFAM" id="SSF51735">
    <property type="entry name" value="NAD(P)-binding Rossmann-fold domains"/>
    <property type="match status" value="1"/>
</dbReference>
<dbReference type="InterPro" id="IPR000669">
    <property type="entry name" value="Mannitol_DH"/>
</dbReference>
<evidence type="ECO:0000256" key="4">
    <source>
        <dbReference type="ARBA" id="ARBA00023002"/>
    </source>
</evidence>
<organism evidence="10 11">
    <name type="scientific">Salimicrobium flavidum</name>
    <dbReference type="NCBI Taxonomy" id="570947"/>
    <lineage>
        <taxon>Bacteria</taxon>
        <taxon>Bacillati</taxon>
        <taxon>Bacillota</taxon>
        <taxon>Bacilli</taxon>
        <taxon>Bacillales</taxon>
        <taxon>Bacillaceae</taxon>
        <taxon>Salimicrobium</taxon>
    </lineage>
</organism>
<accession>A0A1N7IZX4</accession>
<dbReference type="RefSeq" id="WP_076557569.1">
    <property type="nucleotide sequence ID" value="NZ_FTOC01000003.1"/>
</dbReference>
<feature type="domain" description="Mannitol dehydrogenase C-terminal" evidence="9">
    <location>
        <begin position="199"/>
        <end position="372"/>
    </location>
</feature>
<dbReference type="InterPro" id="IPR023028">
    <property type="entry name" value="Mannitol_1_phos_5_DH"/>
</dbReference>
<keyword evidence="11" id="KW-1185">Reference proteome</keyword>
<dbReference type="InterPro" id="IPR013118">
    <property type="entry name" value="Mannitol_DH_C"/>
</dbReference>
<evidence type="ECO:0000256" key="3">
    <source>
        <dbReference type="ARBA" id="ARBA00016219"/>
    </source>
</evidence>
<dbReference type="SUPFAM" id="SSF48179">
    <property type="entry name" value="6-phosphogluconate dehydrogenase C-terminal domain-like"/>
    <property type="match status" value="1"/>
</dbReference>
<reference evidence="11" key="1">
    <citation type="submission" date="2017-01" db="EMBL/GenBank/DDBJ databases">
        <authorList>
            <person name="Varghese N."/>
            <person name="Submissions S."/>
        </authorList>
    </citation>
    <scope>NUCLEOTIDE SEQUENCE [LARGE SCALE GENOMIC DNA]</scope>
    <source>
        <strain evidence="11">DSM 23127</strain>
    </source>
</reference>
<evidence type="ECO:0000256" key="5">
    <source>
        <dbReference type="ARBA" id="ARBA00023027"/>
    </source>
</evidence>
<keyword evidence="4 7" id="KW-0560">Oxidoreductase</keyword>
<dbReference type="PANTHER" id="PTHR30524">
    <property type="entry name" value="MANNITOL-1-PHOSPHATE 5-DEHYDROGENASE"/>
    <property type="match status" value="1"/>
</dbReference>
<evidence type="ECO:0000313" key="10">
    <source>
        <dbReference type="EMBL" id="SIS42665.1"/>
    </source>
</evidence>
<dbReference type="NCBIfam" id="NF002652">
    <property type="entry name" value="PRK02318.2-5"/>
    <property type="match status" value="1"/>
</dbReference>
<dbReference type="InterPro" id="IPR013131">
    <property type="entry name" value="Mannitol_DH_N"/>
</dbReference>
<dbReference type="HAMAP" id="MF_00196">
    <property type="entry name" value="Mannitol_dehydrog"/>
    <property type="match status" value="1"/>
</dbReference>
<dbReference type="STRING" id="570947.SAMN05421687_10386"/>
<dbReference type="GO" id="GO:0005829">
    <property type="term" value="C:cytosol"/>
    <property type="evidence" value="ECO:0007669"/>
    <property type="project" value="TreeGrafter"/>
</dbReference>
<evidence type="ECO:0000259" key="8">
    <source>
        <dbReference type="Pfam" id="PF01232"/>
    </source>
</evidence>
<evidence type="ECO:0000256" key="6">
    <source>
        <dbReference type="ARBA" id="ARBA00048615"/>
    </source>
</evidence>
<comment type="similarity">
    <text evidence="1 7">Belongs to the mannitol dehydrogenase family.</text>
</comment>
<evidence type="ECO:0000256" key="2">
    <source>
        <dbReference type="ARBA" id="ARBA00012939"/>
    </source>
</evidence>
<keyword evidence="5 7" id="KW-0520">NAD</keyword>
<protein>
    <recommendedName>
        <fullName evidence="3 7">Mannitol-1-phosphate 5-dehydrogenase</fullName>
        <ecNumber evidence="2 7">1.1.1.17</ecNumber>
    </recommendedName>
</protein>
<proteinExistence type="inferred from homology"/>
<evidence type="ECO:0000256" key="1">
    <source>
        <dbReference type="ARBA" id="ARBA00006541"/>
    </source>
</evidence>
<dbReference type="OrthoDB" id="271711at2"/>
<gene>
    <name evidence="7" type="primary">mtlD</name>
    <name evidence="10" type="ORF">SAMN05421687_10386</name>
</gene>
<dbReference type="PANTHER" id="PTHR30524:SF0">
    <property type="entry name" value="ALTRONATE OXIDOREDUCTASE-RELATED"/>
    <property type="match status" value="1"/>
</dbReference>
<dbReference type="AlphaFoldDB" id="A0A1N7IZX4"/>
<dbReference type="InterPro" id="IPR008927">
    <property type="entry name" value="6-PGluconate_DH-like_C_sf"/>
</dbReference>